<name>A0ABQ2USU0_9PSEU</name>
<protein>
    <submittedName>
        <fullName evidence="1">Uncharacterized protein</fullName>
    </submittedName>
</protein>
<reference evidence="2" key="1">
    <citation type="journal article" date="2019" name="Int. J. Syst. Evol. Microbiol.">
        <title>The Global Catalogue of Microorganisms (GCM) 10K type strain sequencing project: providing services to taxonomists for standard genome sequencing and annotation.</title>
        <authorList>
            <consortium name="The Broad Institute Genomics Platform"/>
            <consortium name="The Broad Institute Genome Sequencing Center for Infectious Disease"/>
            <person name="Wu L."/>
            <person name="Ma J."/>
        </authorList>
    </citation>
    <scope>NUCLEOTIDE SEQUENCE [LARGE SCALE GENOMIC DNA]</scope>
    <source>
        <strain evidence="2">JCM 3296</strain>
    </source>
</reference>
<keyword evidence="2" id="KW-1185">Reference proteome</keyword>
<evidence type="ECO:0000313" key="1">
    <source>
        <dbReference type="EMBL" id="GGU48309.1"/>
    </source>
</evidence>
<dbReference type="RefSeq" id="WP_301325609.1">
    <property type="nucleotide sequence ID" value="NZ_JAMTCL010000020.1"/>
</dbReference>
<comment type="caution">
    <text evidence="1">The sequence shown here is derived from an EMBL/GenBank/DDBJ whole genome shotgun (WGS) entry which is preliminary data.</text>
</comment>
<sequence length="44" mass="4592">MVRDRSLPEAQGTTLSGHYAMLAGVLNSAGTRIEPGIEVPVPLS</sequence>
<organism evidence="1 2">
    <name type="scientific">Lentzea flava</name>
    <dbReference type="NCBI Taxonomy" id="103732"/>
    <lineage>
        <taxon>Bacteria</taxon>
        <taxon>Bacillati</taxon>
        <taxon>Actinomycetota</taxon>
        <taxon>Actinomycetes</taxon>
        <taxon>Pseudonocardiales</taxon>
        <taxon>Pseudonocardiaceae</taxon>
        <taxon>Lentzea</taxon>
    </lineage>
</organism>
<dbReference type="Proteomes" id="UP000649573">
    <property type="component" value="Unassembled WGS sequence"/>
</dbReference>
<gene>
    <name evidence="1" type="ORF">GCM10010178_46310</name>
</gene>
<proteinExistence type="predicted"/>
<accession>A0ABQ2USU0</accession>
<dbReference type="EMBL" id="BMRE01000020">
    <property type="protein sequence ID" value="GGU48309.1"/>
    <property type="molecule type" value="Genomic_DNA"/>
</dbReference>
<evidence type="ECO:0000313" key="2">
    <source>
        <dbReference type="Proteomes" id="UP000649573"/>
    </source>
</evidence>